<dbReference type="EMBL" id="JAPDIA010000008">
    <property type="protein sequence ID" value="MDG0813509.1"/>
    <property type="molecule type" value="Genomic_DNA"/>
</dbReference>
<feature type="transmembrane region" description="Helical" evidence="8">
    <location>
        <begin position="75"/>
        <end position="100"/>
    </location>
</feature>
<accession>A0A9X4QWC0</accession>
<dbReference type="Pfam" id="PF03845">
    <property type="entry name" value="Spore_permease"/>
    <property type="match status" value="1"/>
</dbReference>
<evidence type="ECO:0000313" key="9">
    <source>
        <dbReference type="EMBL" id="MDG0813509.1"/>
    </source>
</evidence>
<dbReference type="GO" id="GO:0009847">
    <property type="term" value="P:spore germination"/>
    <property type="evidence" value="ECO:0007669"/>
    <property type="project" value="InterPro"/>
</dbReference>
<dbReference type="InterPro" id="IPR004761">
    <property type="entry name" value="Spore_GerAB"/>
</dbReference>
<evidence type="ECO:0000256" key="5">
    <source>
        <dbReference type="ARBA" id="ARBA00022692"/>
    </source>
</evidence>
<dbReference type="GO" id="GO:0016020">
    <property type="term" value="C:membrane"/>
    <property type="evidence" value="ECO:0007669"/>
    <property type="project" value="UniProtKB-SubCell"/>
</dbReference>
<proteinExistence type="inferred from homology"/>
<keyword evidence="6 8" id="KW-1133">Transmembrane helix</keyword>
<feature type="transmembrane region" description="Helical" evidence="8">
    <location>
        <begin position="7"/>
        <end position="27"/>
    </location>
</feature>
<gene>
    <name evidence="9" type="ORF">OMP40_32635</name>
</gene>
<name>A0A9X4QWC0_9BACL</name>
<feature type="transmembrane region" description="Helical" evidence="8">
    <location>
        <begin position="333"/>
        <end position="350"/>
    </location>
</feature>
<comment type="similarity">
    <text evidence="2">Belongs to the amino acid-polyamine-organocation (APC) superfamily. Spore germination protein (SGP) (TC 2.A.3.9) family.</text>
</comment>
<organism evidence="9 10">
    <name type="scientific">Cohnella rhizosphaerae</name>
    <dbReference type="NCBI Taxonomy" id="1457232"/>
    <lineage>
        <taxon>Bacteria</taxon>
        <taxon>Bacillati</taxon>
        <taxon>Bacillota</taxon>
        <taxon>Bacilli</taxon>
        <taxon>Bacillales</taxon>
        <taxon>Paenibacillaceae</taxon>
        <taxon>Cohnella</taxon>
    </lineage>
</organism>
<keyword evidence="4" id="KW-0309">Germination</keyword>
<evidence type="ECO:0000256" key="1">
    <source>
        <dbReference type="ARBA" id="ARBA00004141"/>
    </source>
</evidence>
<feature type="transmembrane region" description="Helical" evidence="8">
    <location>
        <begin position="33"/>
        <end position="54"/>
    </location>
</feature>
<evidence type="ECO:0000256" key="6">
    <source>
        <dbReference type="ARBA" id="ARBA00022989"/>
    </source>
</evidence>
<dbReference type="AlphaFoldDB" id="A0A9X4QWC0"/>
<dbReference type="RefSeq" id="WP_277537495.1">
    <property type="nucleotide sequence ID" value="NZ_JAPDIA010000008.1"/>
</dbReference>
<evidence type="ECO:0000256" key="7">
    <source>
        <dbReference type="ARBA" id="ARBA00023136"/>
    </source>
</evidence>
<evidence type="ECO:0000256" key="4">
    <source>
        <dbReference type="ARBA" id="ARBA00022544"/>
    </source>
</evidence>
<dbReference type="Proteomes" id="UP001153404">
    <property type="component" value="Unassembled WGS sequence"/>
</dbReference>
<evidence type="ECO:0000313" key="10">
    <source>
        <dbReference type="Proteomes" id="UP001153404"/>
    </source>
</evidence>
<evidence type="ECO:0000256" key="8">
    <source>
        <dbReference type="SAM" id="Phobius"/>
    </source>
</evidence>
<feature type="transmembrane region" description="Helical" evidence="8">
    <location>
        <begin position="112"/>
        <end position="132"/>
    </location>
</feature>
<keyword evidence="10" id="KW-1185">Reference proteome</keyword>
<comment type="subcellular location">
    <subcellularLocation>
        <location evidence="1">Membrane</location>
        <topology evidence="1">Multi-pass membrane protein</topology>
    </subcellularLocation>
</comment>
<keyword evidence="3" id="KW-0813">Transport</keyword>
<sequence length="361" mass="41166">MDKSRQTIVMFWITHIGLIFFLYPADIIDSLSVGHWCAVLLGFSIHIALVAVYTKGLSYCAPQNVIDLFQSVGRVFAFAMLLPLTLYLFLLMIITVRAYAEIVTVVFLGNTPLWTIMLLFLAVSAFICLLGIESLFRTGMLVMLLFFPFLILVVVLSFQNADWHYMLPLMDRDTATFAYVLRRPFLKSMFAFIGGFLFLGFIPSRISFQGRKIVLSSLGLIPFFLVSVYVPLLTFGENTASKFPFPYIAAVDTVDVSWLMFDRVTMFFMISMLCFVILFLSLAMWMALLLLKRGIPALNDPSASLLLIAIVYSVCLLVPNWSAVERLMWWNTFPRYYAAFVIPLVVYALGMRHRRKEPVRA</sequence>
<keyword evidence="7 8" id="KW-0472">Membrane</keyword>
<evidence type="ECO:0000256" key="3">
    <source>
        <dbReference type="ARBA" id="ARBA00022448"/>
    </source>
</evidence>
<dbReference type="PANTHER" id="PTHR34975">
    <property type="entry name" value="SPORE GERMINATION PROTEIN A2"/>
    <property type="match status" value="1"/>
</dbReference>
<feature type="transmembrane region" description="Helical" evidence="8">
    <location>
        <begin position="266"/>
        <end position="291"/>
    </location>
</feature>
<reference evidence="9" key="1">
    <citation type="submission" date="2022-10" db="EMBL/GenBank/DDBJ databases">
        <title>Comparative genomic analysis of Cohnella hashimotonis sp. nov., isolated from the International Space Station.</title>
        <authorList>
            <person name="Simpson A."/>
            <person name="Venkateswaran K."/>
        </authorList>
    </citation>
    <scope>NUCLEOTIDE SEQUENCE</scope>
    <source>
        <strain evidence="9">DSM 28161</strain>
    </source>
</reference>
<dbReference type="PANTHER" id="PTHR34975:SF2">
    <property type="entry name" value="SPORE GERMINATION PROTEIN A2"/>
    <property type="match status" value="1"/>
</dbReference>
<feature type="transmembrane region" description="Helical" evidence="8">
    <location>
        <begin position="303"/>
        <end position="321"/>
    </location>
</feature>
<comment type="caution">
    <text evidence="9">The sequence shown here is derived from an EMBL/GenBank/DDBJ whole genome shotgun (WGS) entry which is preliminary data.</text>
</comment>
<keyword evidence="5 8" id="KW-0812">Transmembrane</keyword>
<feature type="transmembrane region" description="Helical" evidence="8">
    <location>
        <begin position="214"/>
        <end position="235"/>
    </location>
</feature>
<evidence type="ECO:0000256" key="2">
    <source>
        <dbReference type="ARBA" id="ARBA00007998"/>
    </source>
</evidence>
<feature type="transmembrane region" description="Helical" evidence="8">
    <location>
        <begin position="139"/>
        <end position="158"/>
    </location>
</feature>
<protein>
    <submittedName>
        <fullName evidence="9">Spore germination protein</fullName>
    </submittedName>
</protein>
<feature type="transmembrane region" description="Helical" evidence="8">
    <location>
        <begin position="185"/>
        <end position="202"/>
    </location>
</feature>